<dbReference type="GO" id="GO:1903037">
    <property type="term" value="P:regulation of leukocyte cell-cell adhesion"/>
    <property type="evidence" value="ECO:0007669"/>
    <property type="project" value="UniProtKB-ARBA"/>
</dbReference>
<dbReference type="AlphaFoldDB" id="A0A667YUA2"/>
<keyword evidence="4" id="KW-1015">Disulfide bond</keyword>
<accession>A0A667YUA2</accession>
<keyword evidence="5" id="KW-0325">Glycoprotein</keyword>
<dbReference type="PANTHER" id="PTHR24100:SF151">
    <property type="entry name" value="ICOS LIGAND"/>
    <property type="match status" value="1"/>
</dbReference>
<reference evidence="8" key="1">
    <citation type="submission" date="2019-06" db="EMBL/GenBank/DDBJ databases">
        <authorList>
            <consortium name="Wellcome Sanger Institute Data Sharing"/>
        </authorList>
    </citation>
    <scope>NUCLEOTIDE SEQUENCE [LARGE SCALE GENOMIC DNA]</scope>
</reference>
<feature type="domain" description="Immunoglobulin V-set" evidence="7">
    <location>
        <begin position="40"/>
        <end position="151"/>
    </location>
</feature>
<reference evidence="8" key="2">
    <citation type="submission" date="2025-08" db="UniProtKB">
        <authorList>
            <consortium name="Ensembl"/>
        </authorList>
    </citation>
    <scope>IDENTIFICATION</scope>
</reference>
<dbReference type="FunFam" id="2.60.40.10:FF:000142">
    <property type="entry name" value="V-set domain-containing T-cell activation inhibitor 1"/>
    <property type="match status" value="1"/>
</dbReference>
<dbReference type="SUPFAM" id="SSF48726">
    <property type="entry name" value="Immunoglobulin"/>
    <property type="match status" value="1"/>
</dbReference>
<evidence type="ECO:0000259" key="7">
    <source>
        <dbReference type="Pfam" id="PF07686"/>
    </source>
</evidence>
<keyword evidence="3" id="KW-0472">Membrane</keyword>
<dbReference type="GO" id="GO:0050863">
    <property type="term" value="P:regulation of T cell activation"/>
    <property type="evidence" value="ECO:0007669"/>
    <property type="project" value="UniProtKB-ARBA"/>
</dbReference>
<dbReference type="PANTHER" id="PTHR24100">
    <property type="entry name" value="BUTYROPHILIN"/>
    <property type="match status" value="1"/>
</dbReference>
<comment type="subcellular location">
    <subcellularLocation>
        <location evidence="1">Membrane</location>
    </subcellularLocation>
</comment>
<evidence type="ECO:0000313" key="8">
    <source>
        <dbReference type="Ensembl" id="ENSMMDP00005034175.1"/>
    </source>
</evidence>
<dbReference type="Proteomes" id="UP000472263">
    <property type="component" value="Chromosome 18"/>
</dbReference>
<evidence type="ECO:0000256" key="2">
    <source>
        <dbReference type="ARBA" id="ARBA00022729"/>
    </source>
</evidence>
<sequence length="210" mass="23743">MNLCLTISLCFIPQYLVVLLLLLQSVYCYFSSGQSQLIGPPRPILAIVGDDIILPSHLDPAVDAFGITVEWARPDLKPRFVHVWRDGVNLLINQNPSYIGRTSLFMDKLKNGDVSLKLSKVKLSDEGKYRCFIPSLGRDTIIQEAFIQLNVGESVSRHGLRNCTEQSLYCIVAFMTPITEKSLLLSLLIRCCLLSCHQREQKQQWSGFRV</sequence>
<evidence type="ECO:0000256" key="3">
    <source>
        <dbReference type="ARBA" id="ARBA00023136"/>
    </source>
</evidence>
<protein>
    <recommendedName>
        <fullName evidence="7">Immunoglobulin V-set domain-containing protein</fullName>
    </recommendedName>
</protein>
<dbReference type="InterPro" id="IPR013106">
    <property type="entry name" value="Ig_V-set"/>
</dbReference>
<dbReference type="GO" id="GO:0005102">
    <property type="term" value="F:signaling receptor binding"/>
    <property type="evidence" value="ECO:0007669"/>
    <property type="project" value="TreeGrafter"/>
</dbReference>
<dbReference type="InterPro" id="IPR013783">
    <property type="entry name" value="Ig-like_fold"/>
</dbReference>
<keyword evidence="6" id="KW-0393">Immunoglobulin domain</keyword>
<dbReference type="InterPro" id="IPR050504">
    <property type="entry name" value="IgSF_BTN/MOG"/>
</dbReference>
<keyword evidence="9" id="KW-1185">Reference proteome</keyword>
<evidence type="ECO:0000256" key="5">
    <source>
        <dbReference type="ARBA" id="ARBA00023180"/>
    </source>
</evidence>
<reference evidence="8" key="3">
    <citation type="submission" date="2025-09" db="UniProtKB">
        <authorList>
            <consortium name="Ensembl"/>
        </authorList>
    </citation>
    <scope>IDENTIFICATION</scope>
</reference>
<evidence type="ECO:0000256" key="1">
    <source>
        <dbReference type="ARBA" id="ARBA00004370"/>
    </source>
</evidence>
<evidence type="ECO:0000256" key="4">
    <source>
        <dbReference type="ARBA" id="ARBA00023157"/>
    </source>
</evidence>
<dbReference type="GO" id="GO:0009897">
    <property type="term" value="C:external side of plasma membrane"/>
    <property type="evidence" value="ECO:0007669"/>
    <property type="project" value="TreeGrafter"/>
</dbReference>
<dbReference type="GO" id="GO:0001817">
    <property type="term" value="P:regulation of cytokine production"/>
    <property type="evidence" value="ECO:0007669"/>
    <property type="project" value="TreeGrafter"/>
</dbReference>
<dbReference type="Ensembl" id="ENSMMDT00005034930.1">
    <property type="protein sequence ID" value="ENSMMDP00005034175.1"/>
    <property type="gene ID" value="ENSMMDG00005016090.1"/>
</dbReference>
<name>A0A667YUA2_9TELE</name>
<dbReference type="GO" id="GO:0050852">
    <property type="term" value="P:T cell receptor signaling pathway"/>
    <property type="evidence" value="ECO:0007669"/>
    <property type="project" value="TreeGrafter"/>
</dbReference>
<evidence type="ECO:0000313" key="9">
    <source>
        <dbReference type="Proteomes" id="UP000472263"/>
    </source>
</evidence>
<dbReference type="InterPro" id="IPR036179">
    <property type="entry name" value="Ig-like_dom_sf"/>
</dbReference>
<dbReference type="Pfam" id="PF07686">
    <property type="entry name" value="V-set"/>
    <property type="match status" value="1"/>
</dbReference>
<evidence type="ECO:0000256" key="6">
    <source>
        <dbReference type="ARBA" id="ARBA00023319"/>
    </source>
</evidence>
<organism evidence="8 9">
    <name type="scientific">Myripristis murdjan</name>
    <name type="common">pinecone soldierfish</name>
    <dbReference type="NCBI Taxonomy" id="586833"/>
    <lineage>
        <taxon>Eukaryota</taxon>
        <taxon>Metazoa</taxon>
        <taxon>Chordata</taxon>
        <taxon>Craniata</taxon>
        <taxon>Vertebrata</taxon>
        <taxon>Euteleostomi</taxon>
        <taxon>Actinopterygii</taxon>
        <taxon>Neopterygii</taxon>
        <taxon>Teleostei</taxon>
        <taxon>Neoteleostei</taxon>
        <taxon>Acanthomorphata</taxon>
        <taxon>Holocentriformes</taxon>
        <taxon>Holocentridae</taxon>
        <taxon>Myripristis</taxon>
    </lineage>
</organism>
<proteinExistence type="predicted"/>
<dbReference type="GeneTree" id="ENSGT01050000244843"/>
<dbReference type="Gene3D" id="2.60.40.10">
    <property type="entry name" value="Immunoglobulins"/>
    <property type="match status" value="1"/>
</dbReference>
<keyword evidence="2" id="KW-0732">Signal</keyword>